<reference evidence="1 2" key="1">
    <citation type="submission" date="2021-06" db="EMBL/GenBank/DDBJ databases">
        <authorList>
            <person name="Palmer J.M."/>
        </authorList>
    </citation>
    <scope>NUCLEOTIDE SEQUENCE [LARGE SCALE GENOMIC DNA]</scope>
    <source>
        <strain evidence="2">if_2019</strain>
        <tissue evidence="1">Muscle</tissue>
    </source>
</reference>
<gene>
    <name evidence="1" type="ORF">ILYODFUR_013371</name>
</gene>
<accession>A0ABV0UIJ2</accession>
<organism evidence="1 2">
    <name type="scientific">Ilyodon furcidens</name>
    <name type="common">goldbreast splitfin</name>
    <dbReference type="NCBI Taxonomy" id="33524"/>
    <lineage>
        <taxon>Eukaryota</taxon>
        <taxon>Metazoa</taxon>
        <taxon>Chordata</taxon>
        <taxon>Craniata</taxon>
        <taxon>Vertebrata</taxon>
        <taxon>Euteleostomi</taxon>
        <taxon>Actinopterygii</taxon>
        <taxon>Neopterygii</taxon>
        <taxon>Teleostei</taxon>
        <taxon>Neoteleostei</taxon>
        <taxon>Acanthomorphata</taxon>
        <taxon>Ovalentaria</taxon>
        <taxon>Atherinomorphae</taxon>
        <taxon>Cyprinodontiformes</taxon>
        <taxon>Goodeidae</taxon>
        <taxon>Ilyodon</taxon>
    </lineage>
</organism>
<sequence length="101" mass="11546">MSYCWNRRLRAYPSGFISSYTGAAAFNSVCRRKCRWFGAAGFLCVCSRNKLNHRSRTTDPSHLTIKLNIKDESVAGSEVFTFISQSGLRWLHVLLENFMGF</sequence>
<proteinExistence type="predicted"/>
<protein>
    <submittedName>
        <fullName evidence="1">Uncharacterized protein</fullName>
    </submittedName>
</protein>
<evidence type="ECO:0000313" key="2">
    <source>
        <dbReference type="Proteomes" id="UP001482620"/>
    </source>
</evidence>
<dbReference type="EMBL" id="JAHRIQ010070595">
    <property type="protein sequence ID" value="MEQ2244071.1"/>
    <property type="molecule type" value="Genomic_DNA"/>
</dbReference>
<evidence type="ECO:0000313" key="1">
    <source>
        <dbReference type="EMBL" id="MEQ2244071.1"/>
    </source>
</evidence>
<keyword evidence="2" id="KW-1185">Reference proteome</keyword>
<name>A0ABV0UIJ2_9TELE</name>
<comment type="caution">
    <text evidence="1">The sequence shown here is derived from an EMBL/GenBank/DDBJ whole genome shotgun (WGS) entry which is preliminary data.</text>
</comment>
<dbReference type="Proteomes" id="UP001482620">
    <property type="component" value="Unassembled WGS sequence"/>
</dbReference>